<name>A0A9W7SJP2_9PEZI</name>
<evidence type="ECO:0000256" key="1">
    <source>
        <dbReference type="SAM" id="MobiDB-lite"/>
    </source>
</evidence>
<sequence>MGGTLSKEEEARIAQKQREEIDAFAAKYKAQVISAHLSRVRAHEQAKRRAKKEAARLNGEAAQSKTSAASGTKAKGGASVVPPRPKKILSDTNMDVKGMQKVIDGPCDERSSKPANKEAKSSHLKRKSSARSVGPRKRPLVLGVRDSEDEEEEALDLDAWQPRKERLQK</sequence>
<dbReference type="EMBL" id="RIBY02002378">
    <property type="protein sequence ID" value="KAH9817767.1"/>
    <property type="molecule type" value="Genomic_DNA"/>
</dbReference>
<keyword evidence="3" id="KW-1185">Reference proteome</keyword>
<protein>
    <submittedName>
        <fullName evidence="2">Uncharacterized protein</fullName>
    </submittedName>
</protein>
<gene>
    <name evidence="2" type="ORF">Tdes44962_MAKER05477</name>
</gene>
<feature type="compositionally biased region" description="Basic and acidic residues" evidence="1">
    <location>
        <begin position="41"/>
        <end position="55"/>
    </location>
</feature>
<evidence type="ECO:0000313" key="3">
    <source>
        <dbReference type="Proteomes" id="UP001138500"/>
    </source>
</evidence>
<dbReference type="OrthoDB" id="10589935at2759"/>
<reference evidence="2 3" key="1">
    <citation type="journal article" date="2018" name="IMA Fungus">
        <title>IMA Genome-F 10: Nine draft genome sequences of Claviceps purpurea s.lat., including C. arundinis, C. humidiphila, and C. cf. spartinae, pseudomolecules for the pitch canker pathogen Fusarium circinatum, draft genome of Davidsoniella eucalypti, Grosmannia galeiformis, Quambalaria eucalypti, and Teratosphaeria destructans.</title>
        <authorList>
            <person name="Wingfield B.D."/>
            <person name="Liu M."/>
            <person name="Nguyen H.D."/>
            <person name="Lane F.A."/>
            <person name="Morgan S.W."/>
            <person name="De Vos L."/>
            <person name="Wilken P.M."/>
            <person name="Duong T.A."/>
            <person name="Aylward J."/>
            <person name="Coetzee M.P."/>
            <person name="Dadej K."/>
            <person name="De Beer Z.W."/>
            <person name="Findlay W."/>
            <person name="Havenga M."/>
            <person name="Kolarik M."/>
            <person name="Menzies J.G."/>
            <person name="Naidoo K."/>
            <person name="Pochopski O."/>
            <person name="Shoukouhi P."/>
            <person name="Santana Q.C."/>
            <person name="Seifert K.A."/>
            <person name="Soal N."/>
            <person name="Steenkamp E.T."/>
            <person name="Tatham C.T."/>
            <person name="van der Nest M.A."/>
            <person name="Wingfield M.J."/>
        </authorList>
    </citation>
    <scope>NUCLEOTIDE SEQUENCE [LARGE SCALE GENOMIC DNA]</scope>
    <source>
        <strain evidence="2">CMW44962</strain>
    </source>
</reference>
<accession>A0A9W7SJP2</accession>
<feature type="compositionally biased region" description="Basic and acidic residues" evidence="1">
    <location>
        <begin position="107"/>
        <end position="121"/>
    </location>
</feature>
<feature type="compositionally biased region" description="Low complexity" evidence="1">
    <location>
        <begin position="61"/>
        <end position="79"/>
    </location>
</feature>
<proteinExistence type="predicted"/>
<dbReference type="Proteomes" id="UP001138500">
    <property type="component" value="Unassembled WGS sequence"/>
</dbReference>
<dbReference type="AlphaFoldDB" id="A0A9W7SJP2"/>
<organism evidence="2 3">
    <name type="scientific">Teratosphaeria destructans</name>
    <dbReference type="NCBI Taxonomy" id="418781"/>
    <lineage>
        <taxon>Eukaryota</taxon>
        <taxon>Fungi</taxon>
        <taxon>Dikarya</taxon>
        <taxon>Ascomycota</taxon>
        <taxon>Pezizomycotina</taxon>
        <taxon>Dothideomycetes</taxon>
        <taxon>Dothideomycetidae</taxon>
        <taxon>Mycosphaerellales</taxon>
        <taxon>Teratosphaeriaceae</taxon>
        <taxon>Teratosphaeria</taxon>
    </lineage>
</organism>
<feature type="region of interest" description="Disordered" evidence="1">
    <location>
        <begin position="39"/>
        <end position="169"/>
    </location>
</feature>
<evidence type="ECO:0000313" key="2">
    <source>
        <dbReference type="EMBL" id="KAH9817767.1"/>
    </source>
</evidence>
<comment type="caution">
    <text evidence="2">The sequence shown here is derived from an EMBL/GenBank/DDBJ whole genome shotgun (WGS) entry which is preliminary data.</text>
</comment>
<reference evidence="2 3" key="2">
    <citation type="journal article" date="2021" name="Curr. Genet.">
        <title>Genetic response to nitrogen starvation in the aggressive Eucalyptus foliar pathogen Teratosphaeria destructans.</title>
        <authorList>
            <person name="Havenga M."/>
            <person name="Wingfield B.D."/>
            <person name="Wingfield M.J."/>
            <person name="Dreyer L.L."/>
            <person name="Roets F."/>
            <person name="Aylward J."/>
        </authorList>
    </citation>
    <scope>NUCLEOTIDE SEQUENCE [LARGE SCALE GENOMIC DNA]</scope>
    <source>
        <strain evidence="2">CMW44962</strain>
    </source>
</reference>
<feature type="compositionally biased region" description="Acidic residues" evidence="1">
    <location>
        <begin position="147"/>
        <end position="156"/>
    </location>
</feature>
<feature type="compositionally biased region" description="Basic residues" evidence="1">
    <location>
        <begin position="122"/>
        <end position="139"/>
    </location>
</feature>